<protein>
    <submittedName>
        <fullName evidence="2">Uncharacterized protein</fullName>
    </submittedName>
</protein>
<organism evidence="2 3">
    <name type="scientific">Floridaenema aerugineum BLCC-F46</name>
    <dbReference type="NCBI Taxonomy" id="3153654"/>
    <lineage>
        <taxon>Bacteria</taxon>
        <taxon>Bacillati</taxon>
        <taxon>Cyanobacteriota</taxon>
        <taxon>Cyanophyceae</taxon>
        <taxon>Oscillatoriophycideae</taxon>
        <taxon>Aerosakkonematales</taxon>
        <taxon>Aerosakkonemataceae</taxon>
        <taxon>Floridanema</taxon>
        <taxon>Floridanema aerugineum</taxon>
    </lineage>
</organism>
<evidence type="ECO:0000313" key="3">
    <source>
        <dbReference type="Proteomes" id="UP001576774"/>
    </source>
</evidence>
<name>A0ABV4X994_9CYAN</name>
<comment type="caution">
    <text evidence="2">The sequence shown here is derived from an EMBL/GenBank/DDBJ whole genome shotgun (WGS) entry which is preliminary data.</text>
</comment>
<evidence type="ECO:0000256" key="1">
    <source>
        <dbReference type="SAM" id="MobiDB-lite"/>
    </source>
</evidence>
<feature type="compositionally biased region" description="Pro residues" evidence="1">
    <location>
        <begin position="69"/>
        <end position="78"/>
    </location>
</feature>
<proteinExistence type="predicted"/>
<keyword evidence="3" id="KW-1185">Reference proteome</keyword>
<feature type="region of interest" description="Disordered" evidence="1">
    <location>
        <begin position="38"/>
        <end position="78"/>
    </location>
</feature>
<dbReference type="RefSeq" id="WP_413272406.1">
    <property type="nucleotide sequence ID" value="NZ_JBHFNQ010000164.1"/>
</dbReference>
<dbReference type="EMBL" id="JBHFNQ010000164">
    <property type="protein sequence ID" value="MFB2879362.1"/>
    <property type="molecule type" value="Genomic_DNA"/>
</dbReference>
<gene>
    <name evidence="2" type="ORF">ACE1CC_21115</name>
</gene>
<reference evidence="2 3" key="1">
    <citation type="submission" date="2024-09" db="EMBL/GenBank/DDBJ databases">
        <title>Floridaenema gen nov. (Aerosakkonemataceae, Aerosakkonematales ord. nov., Cyanobacteria) from benthic tropical and subtropical fresh waters, with the description of four new species.</title>
        <authorList>
            <person name="Moretto J.A."/>
            <person name="Berthold D.E."/>
            <person name="Lefler F.W."/>
            <person name="Huang I.-S."/>
            <person name="Laughinghouse H. IV."/>
        </authorList>
    </citation>
    <scope>NUCLEOTIDE SEQUENCE [LARGE SCALE GENOMIC DNA]</scope>
    <source>
        <strain evidence="2 3">BLCC-F46</strain>
    </source>
</reference>
<evidence type="ECO:0000313" key="2">
    <source>
        <dbReference type="EMBL" id="MFB2879362.1"/>
    </source>
</evidence>
<accession>A0ABV4X994</accession>
<feature type="compositionally biased region" description="Basic and acidic residues" evidence="1">
    <location>
        <begin position="38"/>
        <end position="49"/>
    </location>
</feature>
<sequence>MTSPPLHLDTASFRKLLQLQGPSLGLWRAAEIAVLRQQKYDRRKPDLASRGRASVPRSQVQPGNEIREVPPPPIEDLS</sequence>
<dbReference type="Proteomes" id="UP001576774">
    <property type="component" value="Unassembled WGS sequence"/>
</dbReference>